<dbReference type="GO" id="GO:0005777">
    <property type="term" value="C:peroxisome"/>
    <property type="evidence" value="ECO:0007669"/>
    <property type="project" value="InterPro"/>
</dbReference>
<dbReference type="OrthoDB" id="10314102at2759"/>
<name>A0A8X7VTT6_BRACI</name>
<gene>
    <name evidence="1" type="ORF">Bca52824_020588</name>
</gene>
<dbReference type="Proteomes" id="UP000886595">
    <property type="component" value="Unassembled WGS sequence"/>
</dbReference>
<sequence>MSPFAGATTVVLWDTFDCPIIPDDDFTKVFLITKSALEERGIISSIYGGLQFRAFIGDLTDCPDFPPFWIDKTKVVGDISEHLEFQRAIRFLNSRTKFNVLLAQPPPQNASASSSGEEVIDKEWLCSRLAAGEQLINKLGLGKTFDEEEPPLNQIPKPLPSHQVAKVPVPFSMPKDGDTLCLSRHMTQRARTCVFWDTRAYPLPPGLYSHDVWQNINDALSEMGYYGRVSLTAFLDDHPSPPGFTGCDDISFLKNGDRDARLWQITLHLLAAARRTSIEPVNHMLLMGDISGHMELLRTIYLLNLRFSYNVILAQPPPQNASSGQLLSKDWLCSSLSERLKAANSVVCFIYLPFMCIYIVSPHKDARFGNDAPANVMAILRDISDDKSKFARYLDVLRSIDYNVVKARPQNALGQLFDLECLSSRLGDRFLPRTRGESKSNRLVALAPMKI</sequence>
<reference evidence="1 2" key="1">
    <citation type="submission" date="2020-02" db="EMBL/GenBank/DDBJ databases">
        <authorList>
            <person name="Ma Q."/>
            <person name="Huang Y."/>
            <person name="Song X."/>
            <person name="Pei D."/>
        </authorList>
    </citation>
    <scope>NUCLEOTIDE SEQUENCE [LARGE SCALE GENOMIC DNA]</scope>
    <source>
        <strain evidence="1">Sxm20200214</strain>
        <tissue evidence="1">Leaf</tissue>
    </source>
</reference>
<accession>A0A8X7VTT6</accession>
<proteinExistence type="predicted"/>
<dbReference type="GO" id="GO:0010468">
    <property type="term" value="P:regulation of gene expression"/>
    <property type="evidence" value="ECO:0007669"/>
    <property type="project" value="InterPro"/>
</dbReference>
<evidence type="ECO:0000313" key="1">
    <source>
        <dbReference type="EMBL" id="KAG2317466.1"/>
    </source>
</evidence>
<dbReference type="AlphaFoldDB" id="A0A8X7VTT6"/>
<dbReference type="InterPro" id="IPR024768">
    <property type="entry name" value="Marf1"/>
</dbReference>
<protein>
    <recommendedName>
        <fullName evidence="3">NYN domain-containing protein</fullName>
    </recommendedName>
</protein>
<organism evidence="1 2">
    <name type="scientific">Brassica carinata</name>
    <name type="common">Ethiopian mustard</name>
    <name type="synonym">Abyssinian cabbage</name>
    <dbReference type="NCBI Taxonomy" id="52824"/>
    <lineage>
        <taxon>Eukaryota</taxon>
        <taxon>Viridiplantae</taxon>
        <taxon>Streptophyta</taxon>
        <taxon>Embryophyta</taxon>
        <taxon>Tracheophyta</taxon>
        <taxon>Spermatophyta</taxon>
        <taxon>Magnoliopsida</taxon>
        <taxon>eudicotyledons</taxon>
        <taxon>Gunneridae</taxon>
        <taxon>Pentapetalae</taxon>
        <taxon>rosids</taxon>
        <taxon>malvids</taxon>
        <taxon>Brassicales</taxon>
        <taxon>Brassicaceae</taxon>
        <taxon>Brassiceae</taxon>
        <taxon>Brassica</taxon>
    </lineage>
</organism>
<dbReference type="PANTHER" id="PTHR14379">
    <property type="entry name" value="LIMKAIN B LKAP"/>
    <property type="match status" value="1"/>
</dbReference>
<dbReference type="PANTHER" id="PTHR14379:SF28">
    <property type="entry name" value="EMB|CAB71865.1-RELATED"/>
    <property type="match status" value="1"/>
</dbReference>
<evidence type="ECO:0000313" key="2">
    <source>
        <dbReference type="Proteomes" id="UP000886595"/>
    </source>
</evidence>
<evidence type="ECO:0008006" key="3">
    <source>
        <dbReference type="Google" id="ProtNLM"/>
    </source>
</evidence>
<dbReference type="EMBL" id="JAAMPC010000004">
    <property type="protein sequence ID" value="KAG2317466.1"/>
    <property type="molecule type" value="Genomic_DNA"/>
</dbReference>
<keyword evidence="2" id="KW-1185">Reference proteome</keyword>
<comment type="caution">
    <text evidence="1">The sequence shown here is derived from an EMBL/GenBank/DDBJ whole genome shotgun (WGS) entry which is preliminary data.</text>
</comment>